<feature type="domain" description="Gcp-like" evidence="1">
    <location>
        <begin position="21"/>
        <end position="74"/>
    </location>
</feature>
<dbReference type="SUPFAM" id="SSF53067">
    <property type="entry name" value="Actin-like ATPase domain"/>
    <property type="match status" value="1"/>
</dbReference>
<dbReference type="EMBL" id="CP155620">
    <property type="protein sequence ID" value="XBJ30190.1"/>
    <property type="molecule type" value="Genomic_DNA"/>
</dbReference>
<evidence type="ECO:0000259" key="1">
    <source>
        <dbReference type="Pfam" id="PF00814"/>
    </source>
</evidence>
<organism evidence="2">
    <name type="scientific">Campylobacter sp. CCS1377</name>
    <dbReference type="NCBI Taxonomy" id="3158229"/>
    <lineage>
        <taxon>Bacteria</taxon>
        <taxon>Pseudomonadati</taxon>
        <taxon>Campylobacterota</taxon>
        <taxon>Epsilonproteobacteria</taxon>
        <taxon>Campylobacterales</taxon>
        <taxon>Campylobacteraceae</taxon>
        <taxon>Campylobacter</taxon>
    </lineage>
</organism>
<dbReference type="AlphaFoldDB" id="A0AAU7EA79"/>
<dbReference type="Pfam" id="PF00814">
    <property type="entry name" value="TsaD"/>
    <property type="match status" value="1"/>
</dbReference>
<evidence type="ECO:0000313" key="2">
    <source>
        <dbReference type="EMBL" id="XBJ30190.1"/>
    </source>
</evidence>
<accession>A0AAU7EA79</accession>
<dbReference type="RefSeq" id="WP_348519168.1">
    <property type="nucleotide sequence ID" value="NZ_CP155620.1"/>
</dbReference>
<sequence length="133" mass="15393">MLGVYENNNLMKKYQSDERASEFLPKILDELLQDFDVQKLIYANGPGSYMGIKVSFLTFKTLSIVKNIPLYAINAFCLNDFKPISANNHFCFVFEEGKILLKKEKAGEFFMPENIEKLKLNEDNLPFYFIDAV</sequence>
<dbReference type="Gene3D" id="3.30.420.40">
    <property type="match status" value="1"/>
</dbReference>
<reference evidence="2" key="1">
    <citation type="submission" date="2024-05" db="EMBL/GenBank/DDBJ databases">
        <title>Campylobacter coli isolated from environmental waters in Slovenia.</title>
        <authorList>
            <person name="Zautner A.E."/>
            <person name="Bunk B."/>
            <person name="Riedel T."/>
            <person name="Sproeer C."/>
        </authorList>
    </citation>
    <scope>NUCLEOTIDE SEQUENCE</scope>
    <source>
        <strain evidence="2">CCS1377</strain>
    </source>
</reference>
<name>A0AAU7EA79_9BACT</name>
<protein>
    <submittedName>
        <fullName evidence="2">tRNA threonylcarbamoyladenosine biosynthesis protein TsaB</fullName>
    </submittedName>
</protein>
<dbReference type="InterPro" id="IPR000905">
    <property type="entry name" value="Gcp-like_dom"/>
</dbReference>
<proteinExistence type="predicted"/>
<dbReference type="InterPro" id="IPR043129">
    <property type="entry name" value="ATPase_NBD"/>
</dbReference>
<gene>
    <name evidence="2" type="ORF">AAH949_00785</name>
</gene>